<gene>
    <name evidence="1" type="ORF">CB4_00080</name>
</gene>
<dbReference type="Proteomes" id="UP000217696">
    <property type="component" value="Chromosome"/>
</dbReference>
<reference evidence="1 2" key="1">
    <citation type="submission" date="2015-12" db="EMBL/GenBank/DDBJ databases">
        <title>Genome sequence of Aneurinibacillus soli.</title>
        <authorList>
            <person name="Lee J.S."/>
            <person name="Lee K.C."/>
            <person name="Kim K.K."/>
            <person name="Lee B.W."/>
        </authorList>
    </citation>
    <scope>NUCLEOTIDE SEQUENCE [LARGE SCALE GENOMIC DNA]</scope>
    <source>
        <strain evidence="1 2">CB4</strain>
    </source>
</reference>
<name>A0A0U4WAT1_9BACL</name>
<sequence>MRILGDILGDVELAVWYRKNVMILKKVERKADVA</sequence>
<dbReference type="EMBL" id="AP017312">
    <property type="protein sequence ID" value="BAU26008.1"/>
    <property type="molecule type" value="Genomic_DNA"/>
</dbReference>
<accession>A0A0U4WAT1</accession>
<evidence type="ECO:0000313" key="1">
    <source>
        <dbReference type="EMBL" id="BAU26008.1"/>
    </source>
</evidence>
<proteinExistence type="predicted"/>
<keyword evidence="2" id="KW-1185">Reference proteome</keyword>
<dbReference type="KEGG" id="asoc:CB4_00080"/>
<evidence type="ECO:0000313" key="2">
    <source>
        <dbReference type="Proteomes" id="UP000217696"/>
    </source>
</evidence>
<organism evidence="1 2">
    <name type="scientific">Aneurinibacillus soli</name>
    <dbReference type="NCBI Taxonomy" id="1500254"/>
    <lineage>
        <taxon>Bacteria</taxon>
        <taxon>Bacillati</taxon>
        <taxon>Bacillota</taxon>
        <taxon>Bacilli</taxon>
        <taxon>Bacillales</taxon>
        <taxon>Paenibacillaceae</taxon>
        <taxon>Aneurinibacillus group</taxon>
        <taxon>Aneurinibacillus</taxon>
    </lineage>
</organism>
<dbReference type="AlphaFoldDB" id="A0A0U4WAT1"/>
<protein>
    <submittedName>
        <fullName evidence="1">Uncharacterized protein</fullName>
    </submittedName>
</protein>